<dbReference type="SUPFAM" id="SSF56112">
    <property type="entry name" value="Protein kinase-like (PK-like)"/>
    <property type="match status" value="1"/>
</dbReference>
<dbReference type="GO" id="GO:0010976">
    <property type="term" value="P:positive regulation of neuron projection development"/>
    <property type="evidence" value="ECO:0007669"/>
    <property type="project" value="TreeGrafter"/>
</dbReference>
<dbReference type="GO" id="GO:0043235">
    <property type="term" value="C:receptor complex"/>
    <property type="evidence" value="ECO:0007669"/>
    <property type="project" value="TreeGrafter"/>
</dbReference>
<evidence type="ECO:0000313" key="2">
    <source>
        <dbReference type="EMBL" id="KAH3710767.1"/>
    </source>
</evidence>
<feature type="domain" description="Protein kinase" evidence="1">
    <location>
        <begin position="1"/>
        <end position="87"/>
    </location>
</feature>
<dbReference type="InterPro" id="IPR050122">
    <property type="entry name" value="RTK"/>
</dbReference>
<gene>
    <name evidence="2" type="ORF">DPMN_070262</name>
</gene>
<name>A0A9D3Z2M7_DREPO</name>
<dbReference type="EMBL" id="JAIWYP010000014">
    <property type="protein sequence ID" value="KAH3710767.1"/>
    <property type="molecule type" value="Genomic_DNA"/>
</dbReference>
<dbReference type="GO" id="GO:0005518">
    <property type="term" value="F:collagen binding"/>
    <property type="evidence" value="ECO:0007669"/>
    <property type="project" value="TreeGrafter"/>
</dbReference>
<dbReference type="Gene3D" id="1.10.510.10">
    <property type="entry name" value="Transferase(Phosphotransferase) domain 1"/>
    <property type="match status" value="1"/>
</dbReference>
<dbReference type="GO" id="GO:0005524">
    <property type="term" value="F:ATP binding"/>
    <property type="evidence" value="ECO:0007669"/>
    <property type="project" value="InterPro"/>
</dbReference>
<dbReference type="InterPro" id="IPR001245">
    <property type="entry name" value="Ser-Thr/Tyr_kinase_cat_dom"/>
</dbReference>
<sequence>MFTTRSDVWSLGVTLWEILTFARDQPYDVMNDKQVIENAGHYYRNDNKQIYLPQPVNCPKEIYDLMLECWNRTECERPSFREIQMFLQRKNMGYNPKDEKMNQIKVPIC</sequence>
<dbReference type="InterPro" id="IPR011009">
    <property type="entry name" value="Kinase-like_dom_sf"/>
</dbReference>
<dbReference type="PANTHER" id="PTHR24416:SF580">
    <property type="entry name" value="DISCOIDIN DOMAIN RECEPTOR, ISOFORM F"/>
    <property type="match status" value="1"/>
</dbReference>
<keyword evidence="3" id="KW-1185">Reference proteome</keyword>
<accession>A0A9D3Z2M7</accession>
<dbReference type="AlphaFoldDB" id="A0A9D3Z2M7"/>
<dbReference type="GO" id="GO:0051897">
    <property type="term" value="P:positive regulation of phosphatidylinositol 3-kinase/protein kinase B signal transduction"/>
    <property type="evidence" value="ECO:0007669"/>
    <property type="project" value="TreeGrafter"/>
</dbReference>
<reference evidence="2" key="2">
    <citation type="submission" date="2020-11" db="EMBL/GenBank/DDBJ databases">
        <authorList>
            <person name="McCartney M.A."/>
            <person name="Auch B."/>
            <person name="Kono T."/>
            <person name="Mallez S."/>
            <person name="Becker A."/>
            <person name="Gohl D.M."/>
            <person name="Silverstein K.A.T."/>
            <person name="Koren S."/>
            <person name="Bechman K.B."/>
            <person name="Herman A."/>
            <person name="Abrahante J.E."/>
            <person name="Garbe J."/>
        </authorList>
    </citation>
    <scope>NUCLEOTIDE SEQUENCE</scope>
    <source>
        <strain evidence="2">Duluth1</strain>
        <tissue evidence="2">Whole animal</tissue>
    </source>
</reference>
<comment type="caution">
    <text evidence="2">The sequence shown here is derived from an EMBL/GenBank/DDBJ whole genome shotgun (WGS) entry which is preliminary data.</text>
</comment>
<organism evidence="2 3">
    <name type="scientific">Dreissena polymorpha</name>
    <name type="common">Zebra mussel</name>
    <name type="synonym">Mytilus polymorpha</name>
    <dbReference type="NCBI Taxonomy" id="45954"/>
    <lineage>
        <taxon>Eukaryota</taxon>
        <taxon>Metazoa</taxon>
        <taxon>Spiralia</taxon>
        <taxon>Lophotrochozoa</taxon>
        <taxon>Mollusca</taxon>
        <taxon>Bivalvia</taxon>
        <taxon>Autobranchia</taxon>
        <taxon>Heteroconchia</taxon>
        <taxon>Euheterodonta</taxon>
        <taxon>Imparidentia</taxon>
        <taxon>Neoheterodontei</taxon>
        <taxon>Myida</taxon>
        <taxon>Dreissenoidea</taxon>
        <taxon>Dreissenidae</taxon>
        <taxon>Dreissena</taxon>
    </lineage>
</organism>
<proteinExistence type="predicted"/>
<evidence type="ECO:0000259" key="1">
    <source>
        <dbReference type="PROSITE" id="PS50011"/>
    </source>
</evidence>
<dbReference type="PANTHER" id="PTHR24416">
    <property type="entry name" value="TYROSINE-PROTEIN KINASE RECEPTOR"/>
    <property type="match status" value="1"/>
</dbReference>
<reference evidence="2" key="1">
    <citation type="journal article" date="2019" name="bioRxiv">
        <title>The Genome of the Zebra Mussel, Dreissena polymorpha: A Resource for Invasive Species Research.</title>
        <authorList>
            <person name="McCartney M.A."/>
            <person name="Auch B."/>
            <person name="Kono T."/>
            <person name="Mallez S."/>
            <person name="Zhang Y."/>
            <person name="Obille A."/>
            <person name="Becker A."/>
            <person name="Abrahante J.E."/>
            <person name="Garbe J."/>
            <person name="Badalamenti J.P."/>
            <person name="Herman A."/>
            <person name="Mangelson H."/>
            <person name="Liachko I."/>
            <person name="Sullivan S."/>
            <person name="Sone E.D."/>
            <person name="Koren S."/>
            <person name="Silverstein K.A.T."/>
            <person name="Beckman K.B."/>
            <person name="Gohl D.M."/>
        </authorList>
    </citation>
    <scope>NUCLEOTIDE SEQUENCE</scope>
    <source>
        <strain evidence="2">Duluth1</strain>
        <tissue evidence="2">Whole animal</tissue>
    </source>
</reference>
<dbReference type="GO" id="GO:0038062">
    <property type="term" value="F:protein tyrosine kinase collagen receptor activity"/>
    <property type="evidence" value="ECO:0007669"/>
    <property type="project" value="TreeGrafter"/>
</dbReference>
<dbReference type="Pfam" id="PF07714">
    <property type="entry name" value="PK_Tyr_Ser-Thr"/>
    <property type="match status" value="1"/>
</dbReference>
<dbReference type="Proteomes" id="UP000828390">
    <property type="component" value="Unassembled WGS sequence"/>
</dbReference>
<dbReference type="InterPro" id="IPR000719">
    <property type="entry name" value="Prot_kinase_dom"/>
</dbReference>
<dbReference type="GO" id="GO:0005886">
    <property type="term" value="C:plasma membrane"/>
    <property type="evidence" value="ECO:0007669"/>
    <property type="project" value="TreeGrafter"/>
</dbReference>
<protein>
    <recommendedName>
        <fullName evidence="1">Protein kinase domain-containing protein</fullName>
    </recommendedName>
</protein>
<evidence type="ECO:0000313" key="3">
    <source>
        <dbReference type="Proteomes" id="UP000828390"/>
    </source>
</evidence>
<dbReference type="PROSITE" id="PS50011">
    <property type="entry name" value="PROTEIN_KINASE_DOM"/>
    <property type="match status" value="1"/>
</dbReference>